<feature type="domain" description="Mur ligase central" evidence="20">
    <location>
        <begin position="124"/>
        <end position="303"/>
    </location>
</feature>
<dbReference type="InterPro" id="IPR036615">
    <property type="entry name" value="Mur_ligase_C_dom_sf"/>
</dbReference>
<dbReference type="InterPro" id="IPR005762">
    <property type="entry name" value="MurD"/>
</dbReference>
<evidence type="ECO:0000256" key="13">
    <source>
        <dbReference type="ARBA" id="ARBA00023316"/>
    </source>
</evidence>
<comment type="similarity">
    <text evidence="4 17">Belongs to the MurCDEF family.</text>
</comment>
<evidence type="ECO:0000256" key="14">
    <source>
        <dbReference type="ARBA" id="ARBA00030398"/>
    </source>
</evidence>
<reference evidence="22" key="1">
    <citation type="submission" date="2016-10" db="EMBL/GenBank/DDBJ databases">
        <authorList>
            <person name="Varghese N."/>
        </authorList>
    </citation>
    <scope>NUCLEOTIDE SEQUENCE [LARGE SCALE GENOMIC DNA]</scope>
    <source>
        <strain evidence="22">DSM 12489</strain>
    </source>
</reference>
<sequence length="462" mass="50458">MDRYGEPLALWLREPGHVLVVGYGKSGAAAARLLAGRGFRVTVTDRGDKPETDEGIKALAGHGVQFVFGGHPSELLHRPWQFVVKSPGIPYTVPFIEQLAAKGVPIFSEIEVASWFTERPIYAITGSNGKTTTTTLVGEMLRAAGRLPFVGGNIGTPFAEAVLEEQTDEPVVLEVSSFQLMGTWRFRPRGAALLNFYPAHLDYHGTFEAYQEAKWKMFSNMEQGDIAVLNADQDLVAGGASRLRADVHYFSVDHVRFAFGVGVEDEDIVIAERGEVRRLLPIAEVALPGRHNLQNVVAAAALAQAAGASDEAIRQVAATFQGVEHRLEFVRELHGVRYYNDSKATNPDAARQALRSFAHGIVWIAGGLDRGLSFDSLLPELRGRVKAAVCLGQTREALRNTCQRAGVEQIELASSLDEAVQRAHRLAEPGDTVLLSPACASWDMFSSFEVRGSMFKEAVHRL</sequence>
<dbReference type="HAMAP" id="MF_00639">
    <property type="entry name" value="MurD"/>
    <property type="match status" value="1"/>
</dbReference>
<dbReference type="GO" id="GO:0071555">
    <property type="term" value="P:cell wall organization"/>
    <property type="evidence" value="ECO:0007669"/>
    <property type="project" value="UniProtKB-KW"/>
</dbReference>
<evidence type="ECO:0000313" key="22">
    <source>
        <dbReference type="Proteomes" id="UP000182589"/>
    </source>
</evidence>
<dbReference type="PANTHER" id="PTHR43692">
    <property type="entry name" value="UDP-N-ACETYLMURAMOYLALANINE--D-GLUTAMATE LIGASE"/>
    <property type="match status" value="1"/>
</dbReference>
<dbReference type="Gene3D" id="3.40.1190.10">
    <property type="entry name" value="Mur-like, catalytic domain"/>
    <property type="match status" value="1"/>
</dbReference>
<dbReference type="UniPathway" id="UPA00219"/>
<keyword evidence="11 17" id="KW-0133">Cell shape</keyword>
<evidence type="ECO:0000256" key="9">
    <source>
        <dbReference type="ARBA" id="ARBA00022741"/>
    </source>
</evidence>
<dbReference type="AlphaFoldDB" id="A0A1H2UZM7"/>
<evidence type="ECO:0000256" key="2">
    <source>
        <dbReference type="ARBA" id="ARBA00004496"/>
    </source>
</evidence>
<dbReference type="GO" id="GO:0051301">
    <property type="term" value="P:cell division"/>
    <property type="evidence" value="ECO:0007669"/>
    <property type="project" value="UniProtKB-KW"/>
</dbReference>
<evidence type="ECO:0000256" key="12">
    <source>
        <dbReference type="ARBA" id="ARBA00022984"/>
    </source>
</evidence>
<keyword evidence="12 17" id="KW-0573">Peptidoglycan synthesis</keyword>
<dbReference type="Gene3D" id="3.90.190.20">
    <property type="entry name" value="Mur ligase, C-terminal domain"/>
    <property type="match status" value="1"/>
</dbReference>
<feature type="binding site" evidence="17">
    <location>
        <begin position="126"/>
        <end position="132"/>
    </location>
    <ligand>
        <name>ATP</name>
        <dbReference type="ChEBI" id="CHEBI:30616"/>
    </ligand>
</feature>
<evidence type="ECO:0000256" key="10">
    <source>
        <dbReference type="ARBA" id="ARBA00022840"/>
    </source>
</evidence>
<comment type="pathway">
    <text evidence="3 17 18">Cell wall biogenesis; peptidoglycan biosynthesis.</text>
</comment>
<dbReference type="RefSeq" id="WP_338082084.1">
    <property type="nucleotide sequence ID" value="NZ_FNOJ01000009.1"/>
</dbReference>
<dbReference type="Gene3D" id="3.40.50.720">
    <property type="entry name" value="NAD(P)-binding Rossmann-like Domain"/>
    <property type="match status" value="1"/>
</dbReference>
<dbReference type="Proteomes" id="UP000182589">
    <property type="component" value="Unassembled WGS sequence"/>
</dbReference>
<evidence type="ECO:0000256" key="3">
    <source>
        <dbReference type="ARBA" id="ARBA00004752"/>
    </source>
</evidence>
<dbReference type="SUPFAM" id="SSF53244">
    <property type="entry name" value="MurD-like peptide ligases, peptide-binding domain"/>
    <property type="match status" value="1"/>
</dbReference>
<dbReference type="GO" id="GO:0009252">
    <property type="term" value="P:peptidoglycan biosynthetic process"/>
    <property type="evidence" value="ECO:0007669"/>
    <property type="project" value="UniProtKB-UniRule"/>
</dbReference>
<dbReference type="Pfam" id="PF02875">
    <property type="entry name" value="Mur_ligase_C"/>
    <property type="match status" value="1"/>
</dbReference>
<evidence type="ECO:0000256" key="1">
    <source>
        <dbReference type="ARBA" id="ARBA00002734"/>
    </source>
</evidence>
<keyword evidence="13 17" id="KW-0961">Cell wall biogenesis/degradation</keyword>
<dbReference type="EC" id="6.3.2.9" evidence="5 17"/>
<dbReference type="Pfam" id="PF21799">
    <property type="entry name" value="MurD-like_N"/>
    <property type="match status" value="1"/>
</dbReference>
<dbReference type="GO" id="GO:0005737">
    <property type="term" value="C:cytoplasm"/>
    <property type="evidence" value="ECO:0007669"/>
    <property type="project" value="UniProtKB-SubCell"/>
</dbReference>
<dbReference type="InterPro" id="IPR036565">
    <property type="entry name" value="Mur-like_cat_sf"/>
</dbReference>
<dbReference type="Pfam" id="PF08245">
    <property type="entry name" value="Mur_ligase_M"/>
    <property type="match status" value="1"/>
</dbReference>
<dbReference type="InterPro" id="IPR004101">
    <property type="entry name" value="Mur_ligase_C"/>
</dbReference>
<gene>
    <name evidence="17" type="primary">murD</name>
    <name evidence="21" type="ORF">SAMN04489725_10981</name>
</gene>
<dbReference type="InterPro" id="IPR013221">
    <property type="entry name" value="Mur_ligase_cen"/>
</dbReference>
<comment type="catalytic activity">
    <reaction evidence="16 17 18">
        <text>UDP-N-acetyl-alpha-D-muramoyl-L-alanine + D-glutamate + ATP = UDP-N-acetyl-alpha-D-muramoyl-L-alanyl-D-glutamate + ADP + phosphate + H(+)</text>
        <dbReference type="Rhea" id="RHEA:16429"/>
        <dbReference type="ChEBI" id="CHEBI:15378"/>
        <dbReference type="ChEBI" id="CHEBI:29986"/>
        <dbReference type="ChEBI" id="CHEBI:30616"/>
        <dbReference type="ChEBI" id="CHEBI:43474"/>
        <dbReference type="ChEBI" id="CHEBI:83898"/>
        <dbReference type="ChEBI" id="CHEBI:83900"/>
        <dbReference type="ChEBI" id="CHEBI:456216"/>
        <dbReference type="EC" id="6.3.2.9"/>
    </reaction>
</comment>
<keyword evidence="17 18" id="KW-0131">Cell cycle</keyword>
<dbReference type="PANTHER" id="PTHR43692:SF1">
    <property type="entry name" value="UDP-N-ACETYLMURAMOYLALANINE--D-GLUTAMATE LIGASE"/>
    <property type="match status" value="1"/>
</dbReference>
<dbReference type="GO" id="GO:0005524">
    <property type="term" value="F:ATP binding"/>
    <property type="evidence" value="ECO:0007669"/>
    <property type="project" value="UniProtKB-UniRule"/>
</dbReference>
<dbReference type="EMBL" id="FNOJ01000009">
    <property type="protein sequence ID" value="SDW61535.1"/>
    <property type="molecule type" value="Genomic_DNA"/>
</dbReference>
<keyword evidence="22" id="KW-1185">Reference proteome</keyword>
<dbReference type="GO" id="GO:0008360">
    <property type="term" value="P:regulation of cell shape"/>
    <property type="evidence" value="ECO:0007669"/>
    <property type="project" value="UniProtKB-KW"/>
</dbReference>
<evidence type="ECO:0000256" key="17">
    <source>
        <dbReference type="HAMAP-Rule" id="MF_00639"/>
    </source>
</evidence>
<evidence type="ECO:0000259" key="20">
    <source>
        <dbReference type="Pfam" id="PF08245"/>
    </source>
</evidence>
<feature type="domain" description="Mur ligase C-terminal" evidence="19">
    <location>
        <begin position="325"/>
        <end position="439"/>
    </location>
</feature>
<comment type="function">
    <text evidence="1 17 18">Cell wall formation. Catalyzes the addition of glutamate to the nucleotide precursor UDP-N-acetylmuramoyl-L-alanine (UMA).</text>
</comment>
<evidence type="ECO:0000256" key="5">
    <source>
        <dbReference type="ARBA" id="ARBA00012212"/>
    </source>
</evidence>
<evidence type="ECO:0000256" key="11">
    <source>
        <dbReference type="ARBA" id="ARBA00022960"/>
    </source>
</evidence>
<evidence type="ECO:0000313" key="21">
    <source>
        <dbReference type="EMBL" id="SDW61535.1"/>
    </source>
</evidence>
<proteinExistence type="inferred from homology"/>
<dbReference type="NCBIfam" id="TIGR01087">
    <property type="entry name" value="murD"/>
    <property type="match status" value="1"/>
</dbReference>
<evidence type="ECO:0000256" key="16">
    <source>
        <dbReference type="ARBA" id="ARBA00047632"/>
    </source>
</evidence>
<dbReference type="STRING" id="89784.SAMN04489725_10981"/>
<keyword evidence="10 17" id="KW-0067">ATP-binding</keyword>
<dbReference type="GO" id="GO:0008764">
    <property type="term" value="F:UDP-N-acetylmuramoylalanine-D-glutamate ligase activity"/>
    <property type="evidence" value="ECO:0007669"/>
    <property type="project" value="UniProtKB-UniRule"/>
</dbReference>
<name>A0A1H2UZM7_9BACL</name>
<keyword evidence="8 17" id="KW-0436">Ligase</keyword>
<evidence type="ECO:0000256" key="15">
    <source>
        <dbReference type="ARBA" id="ARBA00032324"/>
    </source>
</evidence>
<keyword evidence="7 17" id="KW-0963">Cytoplasm</keyword>
<organism evidence="21 22">
    <name type="scientific">Alicyclobacillus hesperidum</name>
    <dbReference type="NCBI Taxonomy" id="89784"/>
    <lineage>
        <taxon>Bacteria</taxon>
        <taxon>Bacillati</taxon>
        <taxon>Bacillota</taxon>
        <taxon>Bacilli</taxon>
        <taxon>Bacillales</taxon>
        <taxon>Alicyclobacillaceae</taxon>
        <taxon>Alicyclobacillus</taxon>
    </lineage>
</organism>
<dbReference type="SUPFAM" id="SSF51984">
    <property type="entry name" value="MurCD N-terminal domain"/>
    <property type="match status" value="1"/>
</dbReference>
<evidence type="ECO:0000259" key="19">
    <source>
        <dbReference type="Pfam" id="PF02875"/>
    </source>
</evidence>
<protein>
    <recommendedName>
        <fullName evidence="6 17">UDP-N-acetylmuramoylalanine--D-glutamate ligase</fullName>
        <ecNumber evidence="5 17">6.3.2.9</ecNumber>
    </recommendedName>
    <alternativeName>
        <fullName evidence="15 17">D-glutamic acid-adding enzyme</fullName>
    </alternativeName>
    <alternativeName>
        <fullName evidence="14 17">UDP-N-acetylmuramoyl-L-alanyl-D-glutamate synthetase</fullName>
    </alternativeName>
</protein>
<evidence type="ECO:0000256" key="7">
    <source>
        <dbReference type="ARBA" id="ARBA00022490"/>
    </source>
</evidence>
<accession>A0A1H2UZM7</accession>
<keyword evidence="17 18" id="KW-0132">Cell division</keyword>
<comment type="subcellular location">
    <subcellularLocation>
        <location evidence="2 17 18">Cytoplasm</location>
    </subcellularLocation>
</comment>
<evidence type="ECO:0000256" key="6">
    <source>
        <dbReference type="ARBA" id="ARBA00015655"/>
    </source>
</evidence>
<dbReference type="SUPFAM" id="SSF53623">
    <property type="entry name" value="MurD-like peptide ligases, catalytic domain"/>
    <property type="match status" value="1"/>
</dbReference>
<evidence type="ECO:0000256" key="8">
    <source>
        <dbReference type="ARBA" id="ARBA00022598"/>
    </source>
</evidence>
<keyword evidence="9 17" id="KW-0547">Nucleotide-binding</keyword>
<evidence type="ECO:0000256" key="18">
    <source>
        <dbReference type="RuleBase" id="RU003664"/>
    </source>
</evidence>
<evidence type="ECO:0000256" key="4">
    <source>
        <dbReference type="ARBA" id="ARBA00010416"/>
    </source>
</evidence>